<feature type="compositionally biased region" description="Basic and acidic residues" evidence="1">
    <location>
        <begin position="407"/>
        <end position="418"/>
    </location>
</feature>
<evidence type="ECO:0000313" key="3">
    <source>
        <dbReference type="Proteomes" id="UP000276776"/>
    </source>
</evidence>
<feature type="region of interest" description="Disordered" evidence="1">
    <location>
        <begin position="144"/>
        <end position="172"/>
    </location>
</feature>
<reference evidence="4" key="1">
    <citation type="submission" date="2017-02" db="UniProtKB">
        <authorList>
            <consortium name="WormBaseParasite"/>
        </authorList>
    </citation>
    <scope>IDENTIFICATION</scope>
</reference>
<dbReference type="WBParaSite" id="TCLT_0000514301-mRNA-1">
    <property type="protein sequence ID" value="TCLT_0000514301-mRNA-1"/>
    <property type="gene ID" value="TCLT_0000514301"/>
</dbReference>
<feature type="compositionally biased region" description="Polar residues" evidence="1">
    <location>
        <begin position="33"/>
        <end position="43"/>
    </location>
</feature>
<feature type="region of interest" description="Disordered" evidence="1">
    <location>
        <begin position="1"/>
        <end position="49"/>
    </location>
</feature>
<evidence type="ECO:0000313" key="2">
    <source>
        <dbReference type="EMBL" id="VDN02339.1"/>
    </source>
</evidence>
<accession>A0A0N5CXL1</accession>
<dbReference type="AlphaFoldDB" id="A0A0N5CXL1"/>
<dbReference type="Proteomes" id="UP000276776">
    <property type="component" value="Unassembled WGS sequence"/>
</dbReference>
<evidence type="ECO:0000313" key="4">
    <source>
        <dbReference type="WBParaSite" id="TCLT_0000514301-mRNA-1"/>
    </source>
</evidence>
<feature type="region of interest" description="Disordered" evidence="1">
    <location>
        <begin position="401"/>
        <end position="424"/>
    </location>
</feature>
<dbReference type="OrthoDB" id="5869715at2759"/>
<feature type="region of interest" description="Disordered" evidence="1">
    <location>
        <begin position="92"/>
        <end position="130"/>
    </location>
</feature>
<sequence length="599" mass="65698">MSQWQKQSSSVQKSSDEQTDQQLKTSNEETELCTDQATNLKQTKSGDSREMVAARVSLSPLVSSNSGVNEARKLTLNVPKTRGETSYRRRLTYRRSKQRGSSVYNAGINGASFGSQRRNQEQTAKAYNQKNITSRMCQKELVEINQQRQHQQQQQIHMPKTKSQSRTKTNTAQGSMPIVSGQQRSFLPPATFPNVPMDRAPEIMRHVTAESLRSVPHNPQQVVNPGFPPTALPPTFTAQPNLIGGLLPRPPCVGVFPPRACSPSFAPLFRVPSPVGFYTATNRPILPPPLYPQPPPLTSPVSALMPTLLQNPSVTTALPTPPFLPAPSAMRMANTPYRPMPRPPLTFIPTQPTVPQAMPPARLHRPPFAQYPSSVPAQPTLPNLYQPAVVPHVNLLNTATMRGQTPSHHDNLRAKAEHPLSSSFSQTARENITREMLRNAAPSFAHVQPSSQQVPSRSTLNSNAVLSISSATTAATATTSSQQYATSKVTQPNLHKISPISTVSNAVTATLPTHNISTNSQFTSQLSELPQQGGVERDWLQRPYHLSTNDDSHRQGDSDGTKSSNEVVEFVPQFSLPIVQLFGGLFVHSYDEVSYCSSI</sequence>
<organism evidence="4">
    <name type="scientific">Thelazia callipaeda</name>
    <name type="common">Oriental eyeworm</name>
    <name type="synonym">Parasitic nematode</name>
    <dbReference type="NCBI Taxonomy" id="103827"/>
    <lineage>
        <taxon>Eukaryota</taxon>
        <taxon>Metazoa</taxon>
        <taxon>Ecdysozoa</taxon>
        <taxon>Nematoda</taxon>
        <taxon>Chromadorea</taxon>
        <taxon>Rhabditida</taxon>
        <taxon>Spirurina</taxon>
        <taxon>Spiruromorpha</taxon>
        <taxon>Thelazioidea</taxon>
        <taxon>Thelaziidae</taxon>
        <taxon>Thelazia</taxon>
    </lineage>
</organism>
<dbReference type="EMBL" id="UYYF01004322">
    <property type="protein sequence ID" value="VDN02339.1"/>
    <property type="molecule type" value="Genomic_DNA"/>
</dbReference>
<keyword evidence="3" id="KW-1185">Reference proteome</keyword>
<feature type="compositionally biased region" description="Polar residues" evidence="1">
    <location>
        <begin position="112"/>
        <end position="130"/>
    </location>
</feature>
<reference evidence="2 3" key="2">
    <citation type="submission" date="2018-11" db="EMBL/GenBank/DDBJ databases">
        <authorList>
            <consortium name="Pathogen Informatics"/>
        </authorList>
    </citation>
    <scope>NUCLEOTIDE SEQUENCE [LARGE SCALE GENOMIC DNA]</scope>
</reference>
<feature type="compositionally biased region" description="Low complexity" evidence="1">
    <location>
        <begin position="146"/>
        <end position="155"/>
    </location>
</feature>
<proteinExistence type="predicted"/>
<gene>
    <name evidence="2" type="ORF">TCLT_LOCUS5132</name>
</gene>
<evidence type="ECO:0000256" key="1">
    <source>
        <dbReference type="SAM" id="MobiDB-lite"/>
    </source>
</evidence>
<feature type="compositionally biased region" description="Low complexity" evidence="1">
    <location>
        <begin position="1"/>
        <end position="13"/>
    </location>
</feature>
<name>A0A0N5CXL1_THECL</name>
<protein>
    <submittedName>
        <fullName evidence="4">PAM2 domain-containing protein</fullName>
    </submittedName>
</protein>